<protein>
    <submittedName>
        <fullName evidence="2">Uncharacterized protein</fullName>
    </submittedName>
</protein>
<reference evidence="2" key="1">
    <citation type="submission" date="2020-05" db="EMBL/GenBank/DDBJ databases">
        <title>Phylogenomic resolution of chytrid fungi.</title>
        <authorList>
            <person name="Stajich J.E."/>
            <person name="Amses K."/>
            <person name="Simmons R."/>
            <person name="Seto K."/>
            <person name="Myers J."/>
            <person name="Bonds A."/>
            <person name="Quandt C.A."/>
            <person name="Barry K."/>
            <person name="Liu P."/>
            <person name="Grigoriev I."/>
            <person name="Longcore J.E."/>
            <person name="James T.Y."/>
        </authorList>
    </citation>
    <scope>NUCLEOTIDE SEQUENCE</scope>
    <source>
        <strain evidence="2">JEL0513</strain>
    </source>
</reference>
<dbReference type="Proteomes" id="UP001211907">
    <property type="component" value="Unassembled WGS sequence"/>
</dbReference>
<evidence type="ECO:0000313" key="3">
    <source>
        <dbReference type="Proteomes" id="UP001211907"/>
    </source>
</evidence>
<feature type="compositionally biased region" description="Basic and acidic residues" evidence="1">
    <location>
        <begin position="778"/>
        <end position="787"/>
    </location>
</feature>
<dbReference type="EMBL" id="JADGJH010000004">
    <property type="protein sequence ID" value="KAJ3143136.1"/>
    <property type="molecule type" value="Genomic_DNA"/>
</dbReference>
<gene>
    <name evidence="2" type="ORF">HK100_008255</name>
</gene>
<dbReference type="Pfam" id="PF10032">
    <property type="entry name" value="Pho88"/>
    <property type="match status" value="1"/>
</dbReference>
<dbReference type="GO" id="GO:0045047">
    <property type="term" value="P:protein targeting to ER"/>
    <property type="evidence" value="ECO:0007669"/>
    <property type="project" value="InterPro"/>
</dbReference>
<dbReference type="SUPFAM" id="SSF51905">
    <property type="entry name" value="FAD/NAD(P)-binding domain"/>
    <property type="match status" value="1"/>
</dbReference>
<dbReference type="PANTHER" id="PTHR28112">
    <property type="entry name" value="SRP-INDEPENDENT TARGETING PROTEIN 3"/>
    <property type="match status" value="1"/>
</dbReference>
<dbReference type="PANTHER" id="PTHR28112:SF1">
    <property type="entry name" value="SRP-INDEPENDENT TARGETING PROTEIN 3"/>
    <property type="match status" value="1"/>
</dbReference>
<feature type="region of interest" description="Disordered" evidence="1">
    <location>
        <begin position="770"/>
        <end position="796"/>
    </location>
</feature>
<organism evidence="2 3">
    <name type="scientific">Physocladia obscura</name>
    <dbReference type="NCBI Taxonomy" id="109957"/>
    <lineage>
        <taxon>Eukaryota</taxon>
        <taxon>Fungi</taxon>
        <taxon>Fungi incertae sedis</taxon>
        <taxon>Chytridiomycota</taxon>
        <taxon>Chytridiomycota incertae sedis</taxon>
        <taxon>Chytridiomycetes</taxon>
        <taxon>Chytridiales</taxon>
        <taxon>Chytriomycetaceae</taxon>
        <taxon>Physocladia</taxon>
    </lineage>
</organism>
<accession>A0AAD5TAX6</accession>
<sequence length="796" mass="88112">MGDIKATKSKTPPPLVRVAIVGSGLAGMTAAHVLAQTTGIRVTLIERNPGIGMDAGSIPVPCDCQACNSETDIDAGADTKTHRNSLDSTSNIQSRFSSRTHISTRIDVPMRSFSPGYYPYLTSLYDSLRIPYKQSDDSTSFFTLTNSADPQTVFASPASFPTKLEITTGKTAQFAEIKNRGLASYFTFSCVRLPGFDSIFRIPDLPPLQNVVHYFSELKVRYLILRDYSALRRFAVECMKTGTIQQAKEGHGHLANKTFGDCMHSFGYSNEFWSTFLAFFSIMCTCTFEDVKAYPAYVILEFCAVTNSNGKMCFVTCSIKDVCDRLVEPVQTIQNSTTVCGIRHNEQTSKFIITTVPTSEAHLPQCEQTNTWHEYDHVIFATQANQASRILQSTATENVKNDNLYTNFISRAVQVLNQFPYTKSLVVCHTDTALMPASRSEWRCLNFGVLEKHTKNPYSPVSKQSHAEGYIVDDLAMCTHYSQMTTAVPDGVPPLFQTTNPVMLPAANSIISATWYERAVVRAGTATALRNLKLLQGGGGGVWFVGSYICDGIPLLEGCVTSAVAAARAIVEKEFGKDREIFMPEGMAEKVRIYETMVKGSVPGNEGKNINWSWMNIALVIGINQIATKFELERPEFVPYIRAAYFTVQALTLAIAFYIRTKINNKNADKTPLVYTEAKSIFDPKNLETVTTNVTDYDITKSNEALQQTALGVLMMCVMHFKFGYIRPLLLQAILGLKNVAGTQLFEIYILGKPATGALQRPWKKNAFEAAPTAATPKEAKAIEKKEAKKKLNKSE</sequence>
<dbReference type="GO" id="GO:0005783">
    <property type="term" value="C:endoplasmic reticulum"/>
    <property type="evidence" value="ECO:0007669"/>
    <property type="project" value="InterPro"/>
</dbReference>
<dbReference type="Pfam" id="PF13450">
    <property type="entry name" value="NAD_binding_8"/>
    <property type="match status" value="1"/>
</dbReference>
<evidence type="ECO:0000256" key="1">
    <source>
        <dbReference type="SAM" id="MobiDB-lite"/>
    </source>
</evidence>
<evidence type="ECO:0000313" key="2">
    <source>
        <dbReference type="EMBL" id="KAJ3143136.1"/>
    </source>
</evidence>
<proteinExistence type="predicted"/>
<dbReference type="AlphaFoldDB" id="A0AAD5TAX6"/>
<dbReference type="GO" id="GO:0005739">
    <property type="term" value="C:mitochondrion"/>
    <property type="evidence" value="ECO:0007669"/>
    <property type="project" value="TreeGrafter"/>
</dbReference>
<dbReference type="InterPro" id="IPR012098">
    <property type="entry name" value="SND3_fun"/>
</dbReference>
<keyword evidence="3" id="KW-1185">Reference proteome</keyword>
<name>A0AAD5TAX6_9FUNG</name>
<comment type="caution">
    <text evidence="2">The sequence shown here is derived from an EMBL/GenBank/DDBJ whole genome shotgun (WGS) entry which is preliminary data.</text>
</comment>
<dbReference type="Gene3D" id="3.50.50.60">
    <property type="entry name" value="FAD/NAD(P)-binding domain"/>
    <property type="match status" value="1"/>
</dbReference>
<dbReference type="InterPro" id="IPR036188">
    <property type="entry name" value="FAD/NAD-bd_sf"/>
</dbReference>